<evidence type="ECO:0000313" key="5">
    <source>
        <dbReference type="EMBL" id="EKN71075.1"/>
    </source>
</evidence>
<dbReference type="PANTHER" id="PTHR43479">
    <property type="entry name" value="ACREF/ENVCD OPERON REPRESSOR-RELATED"/>
    <property type="match status" value="1"/>
</dbReference>
<dbReference type="Gene3D" id="1.10.10.60">
    <property type="entry name" value="Homeodomain-like"/>
    <property type="match status" value="1"/>
</dbReference>
<feature type="DNA-binding region" description="H-T-H motif" evidence="3">
    <location>
        <begin position="25"/>
        <end position="44"/>
    </location>
</feature>
<dbReference type="PRINTS" id="PR00455">
    <property type="entry name" value="HTHTETR"/>
</dbReference>
<evidence type="ECO:0000259" key="4">
    <source>
        <dbReference type="PROSITE" id="PS50977"/>
    </source>
</evidence>
<comment type="caution">
    <text evidence="5">The sequence shown here is derived from an EMBL/GenBank/DDBJ whole genome shotgun (WGS) entry which is preliminary data.</text>
</comment>
<dbReference type="PANTHER" id="PTHR43479:SF7">
    <property type="entry name" value="TETR-FAMILY TRANSCRIPTIONAL REGULATOR"/>
    <property type="match status" value="1"/>
</dbReference>
<dbReference type="InterPro" id="IPR050624">
    <property type="entry name" value="HTH-type_Tx_Regulator"/>
</dbReference>
<dbReference type="Gene3D" id="1.10.357.10">
    <property type="entry name" value="Tetracycline Repressor, domain 2"/>
    <property type="match status" value="1"/>
</dbReference>
<protein>
    <submittedName>
        <fullName evidence="5">TetR family transcriptional regulator</fullName>
    </submittedName>
</protein>
<dbReference type="SUPFAM" id="SSF48498">
    <property type="entry name" value="Tetracyclin repressor-like, C-terminal domain"/>
    <property type="match status" value="1"/>
</dbReference>
<evidence type="ECO:0000256" key="3">
    <source>
        <dbReference type="PROSITE-ProRule" id="PRU00335"/>
    </source>
</evidence>
<evidence type="ECO:0000256" key="1">
    <source>
        <dbReference type="ARBA" id="ARBA00022491"/>
    </source>
</evidence>
<name>K6CIW7_9BACI</name>
<dbReference type="SUPFAM" id="SSF46689">
    <property type="entry name" value="Homeodomain-like"/>
    <property type="match status" value="1"/>
</dbReference>
<dbReference type="Proteomes" id="UP000006316">
    <property type="component" value="Unassembled WGS sequence"/>
</dbReference>
<gene>
    <name evidence="5" type="ORF">BABA_02832</name>
</gene>
<dbReference type="InterPro" id="IPR001647">
    <property type="entry name" value="HTH_TetR"/>
</dbReference>
<dbReference type="eggNOG" id="COG1309">
    <property type="taxonomic scope" value="Bacteria"/>
</dbReference>
<organism evidence="5 6">
    <name type="scientific">Neobacillus bataviensis LMG 21833</name>
    <dbReference type="NCBI Taxonomy" id="1117379"/>
    <lineage>
        <taxon>Bacteria</taxon>
        <taxon>Bacillati</taxon>
        <taxon>Bacillota</taxon>
        <taxon>Bacilli</taxon>
        <taxon>Bacillales</taxon>
        <taxon>Bacillaceae</taxon>
        <taxon>Neobacillus</taxon>
    </lineage>
</organism>
<dbReference type="Pfam" id="PF00440">
    <property type="entry name" value="TetR_N"/>
    <property type="match status" value="1"/>
</dbReference>
<evidence type="ECO:0000256" key="2">
    <source>
        <dbReference type="ARBA" id="ARBA00023125"/>
    </source>
</evidence>
<dbReference type="PROSITE" id="PS50977">
    <property type="entry name" value="HTH_TETR_2"/>
    <property type="match status" value="1"/>
</dbReference>
<dbReference type="AlphaFoldDB" id="K6CIW7"/>
<feature type="domain" description="HTH tetR-type" evidence="4">
    <location>
        <begin position="2"/>
        <end position="62"/>
    </location>
</feature>
<keyword evidence="6" id="KW-1185">Reference proteome</keyword>
<keyword evidence="1" id="KW-0678">Repressor</keyword>
<sequence length="193" mass="22212">MERSRKMILESAKELFLESGFKETTITMISKKAGFGYGTAYSHFPKGKEEIFLIIMDEVMSEFYSIANAKYTVKSKEEAFAFVQKIVEDFLTLAIKHQKILTVFHEALGLSPIIQNNWDHFIERFLKRIAQNVELAIEKGLARNPDFDPEVVAAILLYTGEKYLWEVALNKTHKDCLTIARNIAQMYAEGLYK</sequence>
<reference evidence="5 6" key="1">
    <citation type="journal article" date="2012" name="Front. Microbiol.">
        <title>Redundancy and modularity in membrane-associated dissimilatory nitrate reduction in Bacillus.</title>
        <authorList>
            <person name="Heylen K."/>
            <person name="Keltjens J."/>
        </authorList>
    </citation>
    <scope>NUCLEOTIDE SEQUENCE [LARGE SCALE GENOMIC DNA]</scope>
    <source>
        <strain evidence="6">LMG 21833T</strain>
    </source>
</reference>
<evidence type="ECO:0000313" key="6">
    <source>
        <dbReference type="Proteomes" id="UP000006316"/>
    </source>
</evidence>
<dbReference type="GO" id="GO:0003677">
    <property type="term" value="F:DNA binding"/>
    <property type="evidence" value="ECO:0007669"/>
    <property type="project" value="UniProtKB-UniRule"/>
</dbReference>
<dbReference type="EMBL" id="AJLS01000034">
    <property type="protein sequence ID" value="EKN71075.1"/>
    <property type="molecule type" value="Genomic_DNA"/>
</dbReference>
<dbReference type="STRING" id="1117379.BABA_02832"/>
<dbReference type="InterPro" id="IPR036271">
    <property type="entry name" value="Tet_transcr_reg_TetR-rel_C_sf"/>
</dbReference>
<proteinExistence type="predicted"/>
<keyword evidence="2 3" id="KW-0238">DNA-binding</keyword>
<dbReference type="PATRIC" id="fig|1117379.3.peg.578"/>
<dbReference type="InterPro" id="IPR009057">
    <property type="entry name" value="Homeodomain-like_sf"/>
</dbReference>
<accession>K6CIW7</accession>